<feature type="compositionally biased region" description="Low complexity" evidence="6">
    <location>
        <begin position="341"/>
        <end position="352"/>
    </location>
</feature>
<protein>
    <recommendedName>
        <fullName evidence="7">Arf-GAP domain-containing protein</fullName>
    </recommendedName>
</protein>
<dbReference type="CDD" id="cd08204">
    <property type="entry name" value="ArfGap"/>
    <property type="match status" value="1"/>
</dbReference>
<proteinExistence type="predicted"/>
<dbReference type="EMBL" id="JAUEPR010000005">
    <property type="protein sequence ID" value="KAK0484654.1"/>
    <property type="molecule type" value="Genomic_DNA"/>
</dbReference>
<name>A0AA39PJE1_9AGAR</name>
<dbReference type="FunFam" id="1.10.220.150:FF:000009">
    <property type="entry name" value="stromal membrane-associated protein 1 isoform X1"/>
    <property type="match status" value="1"/>
</dbReference>
<dbReference type="AlphaFoldDB" id="A0AA39PJE1"/>
<reference evidence="8" key="1">
    <citation type="submission" date="2023-06" db="EMBL/GenBank/DDBJ databases">
        <authorList>
            <consortium name="Lawrence Berkeley National Laboratory"/>
            <person name="Ahrendt S."/>
            <person name="Sahu N."/>
            <person name="Indic B."/>
            <person name="Wong-Bajracharya J."/>
            <person name="Merenyi Z."/>
            <person name="Ke H.-M."/>
            <person name="Monk M."/>
            <person name="Kocsube S."/>
            <person name="Drula E."/>
            <person name="Lipzen A."/>
            <person name="Balint B."/>
            <person name="Henrissat B."/>
            <person name="Andreopoulos B."/>
            <person name="Martin F.M."/>
            <person name="Harder C.B."/>
            <person name="Rigling D."/>
            <person name="Ford K.L."/>
            <person name="Foster G.D."/>
            <person name="Pangilinan J."/>
            <person name="Papanicolaou A."/>
            <person name="Barry K."/>
            <person name="LaButti K."/>
            <person name="Viragh M."/>
            <person name="Koriabine M."/>
            <person name="Yan M."/>
            <person name="Riley R."/>
            <person name="Champramary S."/>
            <person name="Plett K.L."/>
            <person name="Tsai I.J."/>
            <person name="Slot J."/>
            <person name="Sipos G."/>
            <person name="Plett J."/>
            <person name="Nagy L.G."/>
            <person name="Grigoriev I.V."/>
        </authorList>
    </citation>
    <scope>NUCLEOTIDE SEQUENCE</scope>
    <source>
        <strain evidence="8">ICMP 16352</strain>
    </source>
</reference>
<evidence type="ECO:0000256" key="4">
    <source>
        <dbReference type="ARBA" id="ARBA00022833"/>
    </source>
</evidence>
<evidence type="ECO:0000256" key="5">
    <source>
        <dbReference type="PROSITE-ProRule" id="PRU00288"/>
    </source>
</evidence>
<feature type="compositionally biased region" description="Polar residues" evidence="6">
    <location>
        <begin position="164"/>
        <end position="185"/>
    </location>
</feature>
<accession>A0AA39PJE1</accession>
<feature type="region of interest" description="Disordered" evidence="6">
    <location>
        <begin position="287"/>
        <end position="306"/>
    </location>
</feature>
<dbReference type="InterPro" id="IPR037278">
    <property type="entry name" value="ARFGAP/RecO"/>
</dbReference>
<feature type="domain" description="Arf-GAP" evidence="7">
    <location>
        <begin position="11"/>
        <end position="134"/>
    </location>
</feature>
<dbReference type="PANTHER" id="PTHR45705:SF1">
    <property type="entry name" value="FI20236P1"/>
    <property type="match status" value="1"/>
</dbReference>
<comment type="caution">
    <text evidence="8">The sequence shown here is derived from an EMBL/GenBank/DDBJ whole genome shotgun (WGS) entry which is preliminary data.</text>
</comment>
<sequence length="426" mass="46870">MTSRIASERSQKLVEKLALLPGNDICADCKARNPRWASHNLGIFLCVNCASIHRKIGTHITKVKSLTMDSWTKDQVENMKNMGNVKSNAIFNPNELRHPPPPSLMDAERDSDLEQYIRSKYEYKRFLDKSALVASKLGPSRSARSISPRPQTTPLEKLTPTPTNVSRPSTATLPQQPRSASQPMISATPAARPVAQPQQQQQQQQLQSGVWADLVSLQTPSVSSSLPLQYQAPSQQIPSFATSASLPILNTSFPTNGLQFMTGTGMNFTGMGMGLNPFQQQQQYTNPFSQQSYTQHPSANNPFPQQAFTPQQQQYFTSQPPMQSPTIQVYAPTPQMQGQFSPSSPMVMSTSPQFMSTTPQLISSTPQIMSTTPQLTPSPGISFIPQQQQQTYVTAGPPPMGGGAWAQPNYVNNNAYTSMQGQWSSM</sequence>
<dbReference type="PANTHER" id="PTHR45705">
    <property type="entry name" value="FI20236P1"/>
    <property type="match status" value="1"/>
</dbReference>
<evidence type="ECO:0000256" key="3">
    <source>
        <dbReference type="ARBA" id="ARBA00022771"/>
    </source>
</evidence>
<dbReference type="SMART" id="SM00105">
    <property type="entry name" value="ArfGap"/>
    <property type="match status" value="1"/>
</dbReference>
<evidence type="ECO:0000256" key="2">
    <source>
        <dbReference type="ARBA" id="ARBA00022723"/>
    </source>
</evidence>
<dbReference type="GO" id="GO:0005096">
    <property type="term" value="F:GTPase activator activity"/>
    <property type="evidence" value="ECO:0007669"/>
    <property type="project" value="UniProtKB-KW"/>
</dbReference>
<evidence type="ECO:0000259" key="7">
    <source>
        <dbReference type="PROSITE" id="PS50115"/>
    </source>
</evidence>
<dbReference type="InterPro" id="IPR051718">
    <property type="entry name" value="ARF_GTPase-activating"/>
</dbReference>
<organism evidence="8 9">
    <name type="scientific">Armillaria novae-zelandiae</name>
    <dbReference type="NCBI Taxonomy" id="153914"/>
    <lineage>
        <taxon>Eukaryota</taxon>
        <taxon>Fungi</taxon>
        <taxon>Dikarya</taxon>
        <taxon>Basidiomycota</taxon>
        <taxon>Agaricomycotina</taxon>
        <taxon>Agaricomycetes</taxon>
        <taxon>Agaricomycetidae</taxon>
        <taxon>Agaricales</taxon>
        <taxon>Marasmiineae</taxon>
        <taxon>Physalacriaceae</taxon>
        <taxon>Armillaria</taxon>
    </lineage>
</organism>
<feature type="region of interest" description="Disordered" evidence="6">
    <location>
        <begin position="137"/>
        <end position="205"/>
    </location>
</feature>
<dbReference type="PRINTS" id="PR00405">
    <property type="entry name" value="REVINTRACTNG"/>
</dbReference>
<dbReference type="Pfam" id="PF01412">
    <property type="entry name" value="ArfGap"/>
    <property type="match status" value="1"/>
</dbReference>
<dbReference type="Proteomes" id="UP001175227">
    <property type="component" value="Unassembled WGS sequence"/>
</dbReference>
<evidence type="ECO:0000256" key="6">
    <source>
        <dbReference type="SAM" id="MobiDB-lite"/>
    </source>
</evidence>
<dbReference type="GO" id="GO:0008270">
    <property type="term" value="F:zinc ion binding"/>
    <property type="evidence" value="ECO:0007669"/>
    <property type="project" value="UniProtKB-KW"/>
</dbReference>
<keyword evidence="4" id="KW-0862">Zinc</keyword>
<keyword evidence="9" id="KW-1185">Reference proteome</keyword>
<evidence type="ECO:0000256" key="1">
    <source>
        <dbReference type="ARBA" id="ARBA00022468"/>
    </source>
</evidence>
<dbReference type="InterPro" id="IPR038508">
    <property type="entry name" value="ArfGAP_dom_sf"/>
</dbReference>
<dbReference type="Gene3D" id="1.10.220.150">
    <property type="entry name" value="Arf GTPase activating protein"/>
    <property type="match status" value="1"/>
</dbReference>
<dbReference type="GO" id="GO:0005737">
    <property type="term" value="C:cytoplasm"/>
    <property type="evidence" value="ECO:0007669"/>
    <property type="project" value="TreeGrafter"/>
</dbReference>
<gene>
    <name evidence="8" type="ORF">IW261DRAFT_1458016</name>
</gene>
<evidence type="ECO:0000313" key="9">
    <source>
        <dbReference type="Proteomes" id="UP001175227"/>
    </source>
</evidence>
<dbReference type="InterPro" id="IPR001164">
    <property type="entry name" value="ArfGAP_dom"/>
</dbReference>
<feature type="compositionally biased region" description="Polar residues" evidence="6">
    <location>
        <begin position="287"/>
        <end position="301"/>
    </location>
</feature>
<keyword evidence="1" id="KW-0343">GTPase activation</keyword>
<evidence type="ECO:0000313" key="8">
    <source>
        <dbReference type="EMBL" id="KAK0484654.1"/>
    </source>
</evidence>
<dbReference type="PROSITE" id="PS50115">
    <property type="entry name" value="ARFGAP"/>
    <property type="match status" value="1"/>
</dbReference>
<feature type="compositionally biased region" description="Low complexity" evidence="6">
    <location>
        <begin position="196"/>
        <end position="205"/>
    </location>
</feature>
<feature type="region of interest" description="Disordered" evidence="6">
    <location>
        <begin position="337"/>
        <end position="357"/>
    </location>
</feature>
<keyword evidence="3 5" id="KW-0863">Zinc-finger</keyword>
<feature type="compositionally biased region" description="Low complexity" evidence="6">
    <location>
        <begin position="139"/>
        <end position="163"/>
    </location>
</feature>
<dbReference type="SUPFAM" id="SSF57863">
    <property type="entry name" value="ArfGap/RecO-like zinc finger"/>
    <property type="match status" value="1"/>
</dbReference>
<keyword evidence="2" id="KW-0479">Metal-binding</keyword>